<keyword evidence="5" id="KW-0408">Iron</keyword>
<accession>A0ABP4J0M1</accession>
<dbReference type="RefSeq" id="WP_344339422.1">
    <property type="nucleotide sequence ID" value="NZ_BAAAKJ010000260.1"/>
</dbReference>
<evidence type="ECO:0000256" key="3">
    <source>
        <dbReference type="ARBA" id="ARBA00022691"/>
    </source>
</evidence>
<dbReference type="SFLD" id="SFLDG01123">
    <property type="entry name" value="methyltransferase_(Class_B)"/>
    <property type="match status" value="1"/>
</dbReference>
<evidence type="ECO:0000256" key="6">
    <source>
        <dbReference type="ARBA" id="ARBA00023014"/>
    </source>
</evidence>
<dbReference type="InterPro" id="IPR026447">
    <property type="entry name" value="B12_SAM_Ta0216"/>
</dbReference>
<dbReference type="CDD" id="cd02068">
    <property type="entry name" value="radical_SAM_B12_BD"/>
    <property type="match status" value="1"/>
</dbReference>
<sequence>MRELKSDMFLMHAPSVFDFRERDDLLFAYLSDSDSVNVTSVYEMFPIGWFSIKQHLAEHDVQCDIVNVASLMLMHPDLNVEELVRRLDAPIFGFDLHWMTQCHGAIELAKLVKRVHPDALTVFGGISATYYAEELARYDAVDVVVQGYDTLEPVRLLTEEVLRGGRDFRSIPNLLYTTGDGIESTGFDHKPATNYNNVANDWSYYQKTPVTPLASKLIMTLPNTGCAHDCGWCGGSRFAYRNIMDVRKTLVQKDHDLIVEELSTMGEAAKHTSIYALQCYSENKTRMHQYLDAVHEFGYRSVHFEQFNLTPDDTLKKMGESTDAYILLSPESHDPRISRASGRGTYTMEEMERWIPRALDAGVKGVMVWFFIGMPYQDRQSVMDTVAYSEHLIRKFKGWPALPLICPMVPFLDPGCRFFEEPEKHGYRIFHRTLEEHRQAMIEPMWYRRLNYETRWLSRRDLQDVSYEAIERLVRIKGEYGVLPGEFCDAVLETIDQTRRLLGEMERALTLDGRLPASLREEMRAYNRKILAYSSDQILPMPRPFGGRWFDDATVPAELISEVSDPSRRQVHSPA</sequence>
<protein>
    <recommendedName>
        <fullName evidence="7">B12-binding domain-containing protein</fullName>
    </recommendedName>
</protein>
<name>A0ABP4J0M1_9ACTN</name>
<dbReference type="SFLD" id="SFLDG01082">
    <property type="entry name" value="B12-binding_domain_containing"/>
    <property type="match status" value="1"/>
</dbReference>
<dbReference type="PROSITE" id="PS51332">
    <property type="entry name" value="B12_BINDING"/>
    <property type="match status" value="1"/>
</dbReference>
<dbReference type="InterPro" id="IPR051198">
    <property type="entry name" value="BchE-like"/>
</dbReference>
<evidence type="ECO:0000313" key="8">
    <source>
        <dbReference type="EMBL" id="GAA1403729.1"/>
    </source>
</evidence>
<comment type="cofactor">
    <cofactor evidence="1">
        <name>[4Fe-4S] cluster</name>
        <dbReference type="ChEBI" id="CHEBI:49883"/>
    </cofactor>
</comment>
<evidence type="ECO:0000256" key="4">
    <source>
        <dbReference type="ARBA" id="ARBA00022723"/>
    </source>
</evidence>
<evidence type="ECO:0000256" key="2">
    <source>
        <dbReference type="ARBA" id="ARBA00022679"/>
    </source>
</evidence>
<dbReference type="SFLD" id="SFLDF00326">
    <property type="entry name" value="5''-pyrrole_methytransferase"/>
    <property type="match status" value="1"/>
</dbReference>
<dbReference type="InterPro" id="IPR058240">
    <property type="entry name" value="rSAM_sf"/>
</dbReference>
<keyword evidence="4" id="KW-0479">Metal-binding</keyword>
<keyword evidence="6" id="KW-0411">Iron-sulfur</keyword>
<evidence type="ECO:0000256" key="5">
    <source>
        <dbReference type="ARBA" id="ARBA00023004"/>
    </source>
</evidence>
<dbReference type="Proteomes" id="UP001499863">
    <property type="component" value="Unassembled WGS sequence"/>
</dbReference>
<keyword evidence="2" id="KW-0808">Transferase</keyword>
<dbReference type="PANTHER" id="PTHR43409">
    <property type="entry name" value="ANAEROBIC MAGNESIUM-PROTOPORPHYRIN IX MONOMETHYL ESTER CYCLASE-RELATED"/>
    <property type="match status" value="1"/>
</dbReference>
<dbReference type="SFLD" id="SFLDS00029">
    <property type="entry name" value="Radical_SAM"/>
    <property type="match status" value="1"/>
</dbReference>
<proteinExistence type="predicted"/>
<dbReference type="SUPFAM" id="SSF102114">
    <property type="entry name" value="Radical SAM enzymes"/>
    <property type="match status" value="1"/>
</dbReference>
<dbReference type="CDD" id="cd01335">
    <property type="entry name" value="Radical_SAM"/>
    <property type="match status" value="1"/>
</dbReference>
<keyword evidence="3" id="KW-0949">S-adenosyl-L-methionine</keyword>
<dbReference type="InterPro" id="IPR007197">
    <property type="entry name" value="rSAM"/>
</dbReference>
<keyword evidence="9" id="KW-1185">Reference proteome</keyword>
<reference evidence="9" key="1">
    <citation type="journal article" date="2019" name="Int. J. Syst. Evol. Microbiol.">
        <title>The Global Catalogue of Microorganisms (GCM) 10K type strain sequencing project: providing services to taxonomists for standard genome sequencing and annotation.</title>
        <authorList>
            <consortium name="The Broad Institute Genomics Platform"/>
            <consortium name="The Broad Institute Genome Sequencing Center for Infectious Disease"/>
            <person name="Wu L."/>
            <person name="Ma J."/>
        </authorList>
    </citation>
    <scope>NUCLEOTIDE SEQUENCE [LARGE SCALE GENOMIC DNA]</scope>
    <source>
        <strain evidence="9">JCM 12393</strain>
    </source>
</reference>
<dbReference type="PANTHER" id="PTHR43409:SF7">
    <property type="entry name" value="BLL1977 PROTEIN"/>
    <property type="match status" value="1"/>
</dbReference>
<gene>
    <name evidence="8" type="ORF">GCM10009639_48950</name>
</gene>
<dbReference type="InterPro" id="IPR034466">
    <property type="entry name" value="Methyltransferase_Class_B"/>
</dbReference>
<evidence type="ECO:0000313" key="9">
    <source>
        <dbReference type="Proteomes" id="UP001499863"/>
    </source>
</evidence>
<evidence type="ECO:0000259" key="7">
    <source>
        <dbReference type="PROSITE" id="PS51332"/>
    </source>
</evidence>
<dbReference type="Pfam" id="PF02310">
    <property type="entry name" value="B12-binding"/>
    <property type="match status" value="1"/>
</dbReference>
<feature type="domain" description="B12-binding" evidence="7">
    <location>
        <begin position="32"/>
        <end position="168"/>
    </location>
</feature>
<comment type="caution">
    <text evidence="8">The sequence shown here is derived from an EMBL/GenBank/DDBJ whole genome shotgun (WGS) entry which is preliminary data.</text>
</comment>
<organism evidence="8 9">
    <name type="scientific">Kitasatospora putterlickiae</name>
    <dbReference type="NCBI Taxonomy" id="221725"/>
    <lineage>
        <taxon>Bacteria</taxon>
        <taxon>Bacillati</taxon>
        <taxon>Actinomycetota</taxon>
        <taxon>Actinomycetes</taxon>
        <taxon>Kitasatosporales</taxon>
        <taxon>Streptomycetaceae</taxon>
        <taxon>Kitasatospora</taxon>
    </lineage>
</organism>
<evidence type="ECO:0000256" key="1">
    <source>
        <dbReference type="ARBA" id="ARBA00001966"/>
    </source>
</evidence>
<dbReference type="Gene3D" id="3.40.50.280">
    <property type="entry name" value="Cobalamin-binding domain"/>
    <property type="match status" value="1"/>
</dbReference>
<dbReference type="EMBL" id="BAAAKJ010000260">
    <property type="protein sequence ID" value="GAA1403729.1"/>
    <property type="molecule type" value="Genomic_DNA"/>
</dbReference>
<dbReference type="Pfam" id="PF04055">
    <property type="entry name" value="Radical_SAM"/>
    <property type="match status" value="1"/>
</dbReference>
<dbReference type="InterPro" id="IPR006158">
    <property type="entry name" value="Cobalamin-bd"/>
</dbReference>